<evidence type="ECO:0000256" key="3">
    <source>
        <dbReference type="ARBA" id="ARBA00023015"/>
    </source>
</evidence>
<organism evidence="10 11">
    <name type="scientific">Cynara cardunculus var. scolymus</name>
    <name type="common">Globe artichoke</name>
    <name type="synonym">Cynara scolymus</name>
    <dbReference type="NCBI Taxonomy" id="59895"/>
    <lineage>
        <taxon>Eukaryota</taxon>
        <taxon>Viridiplantae</taxon>
        <taxon>Streptophyta</taxon>
        <taxon>Embryophyta</taxon>
        <taxon>Tracheophyta</taxon>
        <taxon>Spermatophyta</taxon>
        <taxon>Magnoliopsida</taxon>
        <taxon>eudicotyledons</taxon>
        <taxon>Gunneridae</taxon>
        <taxon>Pentapetalae</taxon>
        <taxon>asterids</taxon>
        <taxon>campanulids</taxon>
        <taxon>Asterales</taxon>
        <taxon>Asteraceae</taxon>
        <taxon>Carduoideae</taxon>
        <taxon>Cardueae</taxon>
        <taxon>Carduinae</taxon>
        <taxon>Cynara</taxon>
    </lineage>
</organism>
<keyword evidence="7 8" id="KW-0927">Auxin signaling pathway</keyword>
<evidence type="ECO:0000313" key="11">
    <source>
        <dbReference type="Proteomes" id="UP000243975"/>
    </source>
</evidence>
<dbReference type="InterPro" id="IPR010525">
    <property type="entry name" value="ARF_dom"/>
</dbReference>
<keyword evidence="5 8" id="KW-0804">Transcription</keyword>
<dbReference type="PANTHER" id="PTHR31384">
    <property type="entry name" value="AUXIN RESPONSE FACTOR 4-RELATED"/>
    <property type="match status" value="1"/>
</dbReference>
<dbReference type="Proteomes" id="UP000243975">
    <property type="component" value="Unassembled WGS sequence"/>
</dbReference>
<dbReference type="AlphaFoldDB" id="A0A103XE68"/>
<comment type="subcellular location">
    <subcellularLocation>
        <location evidence="1 8">Nucleus</location>
    </subcellularLocation>
</comment>
<dbReference type="Gene3D" id="2.40.330.10">
    <property type="entry name" value="DNA-binding pseudobarrel domain"/>
    <property type="match status" value="1"/>
</dbReference>
<comment type="similarity">
    <text evidence="2 8">Belongs to the ARF family.</text>
</comment>
<keyword evidence="3 8" id="KW-0805">Transcription regulation</keyword>
<feature type="domain" description="TF-B3" evidence="9">
    <location>
        <begin position="108"/>
        <end position="171"/>
    </location>
</feature>
<dbReference type="PROSITE" id="PS50863">
    <property type="entry name" value="B3"/>
    <property type="match status" value="1"/>
</dbReference>
<comment type="function">
    <text evidence="8">Auxin response factors (ARFs) are transcriptional factors that bind specifically to the DNA sequence 5'-TGTCTC-3' found in the auxin-responsive promoter elements (AuxREs).</text>
</comment>
<keyword evidence="11" id="KW-1185">Reference proteome</keyword>
<dbReference type="SUPFAM" id="SSF101936">
    <property type="entry name" value="DNA-binding pseudobarrel domain"/>
    <property type="match status" value="1"/>
</dbReference>
<dbReference type="GO" id="GO:0005634">
    <property type="term" value="C:nucleus"/>
    <property type="evidence" value="ECO:0007669"/>
    <property type="project" value="UniProtKB-SubCell"/>
</dbReference>
<keyword evidence="4 8" id="KW-0238">DNA-binding</keyword>
<reference evidence="10 11" key="1">
    <citation type="journal article" date="2016" name="Sci. Rep.">
        <title>The genome sequence of the outbreeding globe artichoke constructed de novo incorporating a phase-aware low-pass sequencing strategy of F1 progeny.</title>
        <authorList>
            <person name="Scaglione D."/>
            <person name="Reyes-Chin-Wo S."/>
            <person name="Acquadro A."/>
            <person name="Froenicke L."/>
            <person name="Portis E."/>
            <person name="Beitel C."/>
            <person name="Tirone M."/>
            <person name="Mauro R."/>
            <person name="Lo Monaco A."/>
            <person name="Mauromicale G."/>
            <person name="Faccioli P."/>
            <person name="Cattivelli L."/>
            <person name="Rieseberg L."/>
            <person name="Michelmore R."/>
            <person name="Lanteri S."/>
        </authorList>
    </citation>
    <scope>NUCLEOTIDE SEQUENCE [LARGE SCALE GENOMIC DNA]</scope>
    <source>
        <strain evidence="10">2C</strain>
    </source>
</reference>
<dbReference type="SMART" id="SM01019">
    <property type="entry name" value="B3"/>
    <property type="match status" value="1"/>
</dbReference>
<dbReference type="InterPro" id="IPR044835">
    <property type="entry name" value="ARF_plant"/>
</dbReference>
<keyword evidence="6 8" id="KW-0539">Nucleus</keyword>
<evidence type="ECO:0000256" key="7">
    <source>
        <dbReference type="ARBA" id="ARBA00023294"/>
    </source>
</evidence>
<protein>
    <recommendedName>
        <fullName evidence="8">Auxin response factor</fullName>
    </recommendedName>
</protein>
<accession>A0A103XE68</accession>
<dbReference type="InterPro" id="IPR003340">
    <property type="entry name" value="B3_DNA-bd"/>
</dbReference>
<dbReference type="CDD" id="cd10017">
    <property type="entry name" value="B3_DNA"/>
    <property type="match status" value="1"/>
</dbReference>
<evidence type="ECO:0000313" key="10">
    <source>
        <dbReference type="EMBL" id="KVH89009.1"/>
    </source>
</evidence>
<sequence length="375" mass="42515">MGSSHIGSNDEVQKELFMACAGPFVNVPVQGERVFYFPQGHIEQFQEEDSANQKLIRQQFSKLDLPNKMLCRVVDSSLKVDHETDEVYAIIKLCPSQEDYSQPQPTQELIAKDFHGRAWSFTHVYRGRPRRHVITHGWKKFVRQKGLVAGDALIFARGPNNELRIGIRRLVQRIPVILSNESQIQVLASTSQALYKNKEFVVYYNPRAFPFLVGLQKYLKADAYNFSSGMNVIMRLKGGKNAENEKRGVIVEQTTISAEWPTSEWRSIKVQWNIPSRRSLIQMPERVSAWQLEPVLEDVRSHVGEASSSRNTRLQICDDGPTYCANAIWNESLHSIPSSSVGLSDKGKECKKPKVLRLFGVDISVTTSCSTSETN</sequence>
<evidence type="ECO:0000256" key="4">
    <source>
        <dbReference type="ARBA" id="ARBA00023125"/>
    </source>
</evidence>
<dbReference type="Pfam" id="PF06507">
    <property type="entry name" value="ARF_AD"/>
    <property type="match status" value="1"/>
</dbReference>
<evidence type="ECO:0000256" key="8">
    <source>
        <dbReference type="RuleBase" id="RU004561"/>
    </source>
</evidence>
<evidence type="ECO:0000256" key="5">
    <source>
        <dbReference type="ARBA" id="ARBA00023163"/>
    </source>
</evidence>
<dbReference type="GO" id="GO:0003677">
    <property type="term" value="F:DNA binding"/>
    <property type="evidence" value="ECO:0007669"/>
    <property type="project" value="UniProtKB-KW"/>
</dbReference>
<evidence type="ECO:0000256" key="6">
    <source>
        <dbReference type="ARBA" id="ARBA00023242"/>
    </source>
</evidence>
<proteinExistence type="inferred from homology"/>
<dbReference type="Gene3D" id="2.30.30.1040">
    <property type="match status" value="1"/>
</dbReference>
<dbReference type="InterPro" id="IPR015300">
    <property type="entry name" value="DNA-bd_pseudobarrel_sf"/>
</dbReference>
<dbReference type="STRING" id="59895.A0A103XE68"/>
<evidence type="ECO:0000259" key="9">
    <source>
        <dbReference type="PROSITE" id="PS50863"/>
    </source>
</evidence>
<evidence type="ECO:0000256" key="2">
    <source>
        <dbReference type="ARBA" id="ARBA00007853"/>
    </source>
</evidence>
<dbReference type="PANTHER" id="PTHR31384:SF1">
    <property type="entry name" value="AUXIN RESPONSE FACTOR 9"/>
    <property type="match status" value="1"/>
</dbReference>
<comment type="subunit">
    <text evidence="8">Homodimers and heterodimers.</text>
</comment>
<evidence type="ECO:0000256" key="1">
    <source>
        <dbReference type="ARBA" id="ARBA00004123"/>
    </source>
</evidence>
<dbReference type="GO" id="GO:0006355">
    <property type="term" value="P:regulation of DNA-templated transcription"/>
    <property type="evidence" value="ECO:0007669"/>
    <property type="project" value="InterPro"/>
</dbReference>
<dbReference type="Pfam" id="PF02362">
    <property type="entry name" value="B3"/>
    <property type="match status" value="1"/>
</dbReference>
<dbReference type="EMBL" id="LEKV01005321">
    <property type="protein sequence ID" value="KVH89009.1"/>
    <property type="molecule type" value="Genomic_DNA"/>
</dbReference>
<dbReference type="GO" id="GO:0009734">
    <property type="term" value="P:auxin-activated signaling pathway"/>
    <property type="evidence" value="ECO:0007669"/>
    <property type="project" value="UniProtKB-KW"/>
</dbReference>
<name>A0A103XE68_CYNCS</name>
<dbReference type="Gramene" id="KVH89009">
    <property type="protein sequence ID" value="KVH89009"/>
    <property type="gene ID" value="Ccrd_008999"/>
</dbReference>
<comment type="caution">
    <text evidence="10">The sequence shown here is derived from an EMBL/GenBank/DDBJ whole genome shotgun (WGS) entry which is preliminary data.</text>
</comment>
<gene>
    <name evidence="10" type="ORF">Ccrd_008999</name>
</gene>
<dbReference type="OrthoDB" id="1723883at2759"/>